<dbReference type="CDD" id="cd00657">
    <property type="entry name" value="Ferritin_like"/>
    <property type="match status" value="1"/>
</dbReference>
<organism evidence="1 2">
    <name type="scientific">Cercospora zeae-maydis SCOH1-5</name>
    <dbReference type="NCBI Taxonomy" id="717836"/>
    <lineage>
        <taxon>Eukaryota</taxon>
        <taxon>Fungi</taxon>
        <taxon>Dikarya</taxon>
        <taxon>Ascomycota</taxon>
        <taxon>Pezizomycotina</taxon>
        <taxon>Dothideomycetes</taxon>
        <taxon>Dothideomycetidae</taxon>
        <taxon>Mycosphaerellales</taxon>
        <taxon>Mycosphaerellaceae</taxon>
        <taxon>Cercospora</taxon>
    </lineage>
</organism>
<dbReference type="PANTHER" id="PTHR31694:SF26">
    <property type="entry name" value="OS05G0151100 PROTEIN"/>
    <property type="match status" value="1"/>
</dbReference>
<dbReference type="InterPro" id="IPR009078">
    <property type="entry name" value="Ferritin-like_SF"/>
</dbReference>
<keyword evidence="2" id="KW-1185">Reference proteome</keyword>
<dbReference type="PANTHER" id="PTHR31694">
    <property type="entry name" value="DESICCATION-LIKE PROTEIN"/>
    <property type="match status" value="1"/>
</dbReference>
<protein>
    <recommendedName>
        <fullName evidence="3">Ferritin-like domain-containing protein</fullName>
    </recommendedName>
</protein>
<sequence>ASFAALAAAAPLVQRQLATPPAGVDDATILNYALTLEHLENVFYREAIQRFTAEDFKAAGVPAAEAFFNNLQQIASDEETHVTALTNVLNSIDATPVQECTYNFGYTDVQGFLATANVLEGVGVSAYLGAAQFIADATYLTTAGAILTVESRHSSYLRNAQSPPQSPFPAPFDIPLDFNRVVSLAAPFITGCPDAPEGTIGLVDGTPFTAFPPIAASPAGIARPGDVLTFTVTSDRDVGATNAFFITFPGGAIPAEITGSNNVYQVTVPAAAQPGQAYAVLTSSAASPTDDNIVAGPAVFQV</sequence>
<evidence type="ECO:0000313" key="1">
    <source>
        <dbReference type="EMBL" id="KAF2210469.1"/>
    </source>
</evidence>
<name>A0A6A6FAL5_9PEZI</name>
<dbReference type="SUPFAM" id="SSF47240">
    <property type="entry name" value="Ferritin-like"/>
    <property type="match status" value="1"/>
</dbReference>
<gene>
    <name evidence="1" type="ORF">CERZMDRAFT_17176</name>
</gene>
<proteinExistence type="predicted"/>
<feature type="non-terminal residue" evidence="1">
    <location>
        <position position="302"/>
    </location>
</feature>
<accession>A0A6A6FAL5</accession>
<reference evidence="1" key="1">
    <citation type="journal article" date="2020" name="Stud. Mycol.">
        <title>101 Dothideomycetes genomes: a test case for predicting lifestyles and emergence of pathogens.</title>
        <authorList>
            <person name="Haridas S."/>
            <person name="Albert R."/>
            <person name="Binder M."/>
            <person name="Bloem J."/>
            <person name="Labutti K."/>
            <person name="Salamov A."/>
            <person name="Andreopoulos B."/>
            <person name="Baker S."/>
            <person name="Barry K."/>
            <person name="Bills G."/>
            <person name="Bluhm B."/>
            <person name="Cannon C."/>
            <person name="Castanera R."/>
            <person name="Culley D."/>
            <person name="Daum C."/>
            <person name="Ezra D."/>
            <person name="Gonzalez J."/>
            <person name="Henrissat B."/>
            <person name="Kuo A."/>
            <person name="Liang C."/>
            <person name="Lipzen A."/>
            <person name="Lutzoni F."/>
            <person name="Magnuson J."/>
            <person name="Mondo S."/>
            <person name="Nolan M."/>
            <person name="Ohm R."/>
            <person name="Pangilinan J."/>
            <person name="Park H.-J."/>
            <person name="Ramirez L."/>
            <person name="Alfaro M."/>
            <person name="Sun H."/>
            <person name="Tritt A."/>
            <person name="Yoshinaga Y."/>
            <person name="Zwiers L.-H."/>
            <person name="Turgeon B."/>
            <person name="Goodwin S."/>
            <person name="Spatafora J."/>
            <person name="Crous P."/>
            <person name="Grigoriev I."/>
        </authorList>
    </citation>
    <scope>NUCLEOTIDE SEQUENCE</scope>
    <source>
        <strain evidence="1">SCOH1-5</strain>
    </source>
</reference>
<evidence type="ECO:0000313" key="2">
    <source>
        <dbReference type="Proteomes" id="UP000799539"/>
    </source>
</evidence>
<evidence type="ECO:0008006" key="3">
    <source>
        <dbReference type="Google" id="ProtNLM"/>
    </source>
</evidence>
<dbReference type="Pfam" id="PF13668">
    <property type="entry name" value="Ferritin_2"/>
    <property type="match status" value="1"/>
</dbReference>
<dbReference type="OrthoDB" id="1001765at2759"/>
<dbReference type="AlphaFoldDB" id="A0A6A6FAL5"/>
<dbReference type="Proteomes" id="UP000799539">
    <property type="component" value="Unassembled WGS sequence"/>
</dbReference>
<dbReference type="EMBL" id="ML992681">
    <property type="protein sequence ID" value="KAF2210469.1"/>
    <property type="molecule type" value="Genomic_DNA"/>
</dbReference>
<feature type="non-terminal residue" evidence="1">
    <location>
        <position position="1"/>
    </location>
</feature>
<dbReference type="InterPro" id="IPR052965">
    <property type="entry name" value="Pigment-catalase-like"/>
</dbReference>